<protein>
    <submittedName>
        <fullName evidence="1">Uncharacterized protein</fullName>
    </submittedName>
</protein>
<reference evidence="1" key="2">
    <citation type="journal article" date="2015" name="Data Brief">
        <title>Shoot transcriptome of the giant reed, Arundo donax.</title>
        <authorList>
            <person name="Barrero R.A."/>
            <person name="Guerrero F.D."/>
            <person name="Moolhuijzen P."/>
            <person name="Goolsby J.A."/>
            <person name="Tidwell J."/>
            <person name="Bellgard S.E."/>
            <person name="Bellgard M.I."/>
        </authorList>
    </citation>
    <scope>NUCLEOTIDE SEQUENCE</scope>
    <source>
        <tissue evidence="1">Shoot tissue taken approximately 20 cm above the soil surface</tissue>
    </source>
</reference>
<dbReference type="EMBL" id="GBRH01173360">
    <property type="protein sequence ID" value="JAE24536.1"/>
    <property type="molecule type" value="Transcribed_RNA"/>
</dbReference>
<accession>A0A0A9GPR2</accession>
<dbReference type="AlphaFoldDB" id="A0A0A9GPR2"/>
<name>A0A0A9GPR2_ARUDO</name>
<organism evidence="1">
    <name type="scientific">Arundo donax</name>
    <name type="common">Giant reed</name>
    <name type="synonym">Donax arundinaceus</name>
    <dbReference type="NCBI Taxonomy" id="35708"/>
    <lineage>
        <taxon>Eukaryota</taxon>
        <taxon>Viridiplantae</taxon>
        <taxon>Streptophyta</taxon>
        <taxon>Embryophyta</taxon>
        <taxon>Tracheophyta</taxon>
        <taxon>Spermatophyta</taxon>
        <taxon>Magnoliopsida</taxon>
        <taxon>Liliopsida</taxon>
        <taxon>Poales</taxon>
        <taxon>Poaceae</taxon>
        <taxon>PACMAD clade</taxon>
        <taxon>Arundinoideae</taxon>
        <taxon>Arundineae</taxon>
        <taxon>Arundo</taxon>
    </lineage>
</organism>
<proteinExistence type="predicted"/>
<reference evidence="1" key="1">
    <citation type="submission" date="2014-09" db="EMBL/GenBank/DDBJ databases">
        <authorList>
            <person name="Magalhaes I.L.F."/>
            <person name="Oliveira U."/>
            <person name="Santos F.R."/>
            <person name="Vidigal T.H.D.A."/>
            <person name="Brescovit A.D."/>
            <person name="Santos A.J."/>
        </authorList>
    </citation>
    <scope>NUCLEOTIDE SEQUENCE</scope>
    <source>
        <tissue evidence="1">Shoot tissue taken approximately 20 cm above the soil surface</tissue>
    </source>
</reference>
<sequence>MRHQVAQTPGDWKPPETGWMKVSADCVFQAERRQDCHGCDHQR</sequence>
<evidence type="ECO:0000313" key="1">
    <source>
        <dbReference type="EMBL" id="JAE24536.1"/>
    </source>
</evidence>